<dbReference type="EMBL" id="RCHS01001135">
    <property type="protein sequence ID" value="RMX55018.1"/>
    <property type="molecule type" value="Genomic_DNA"/>
</dbReference>
<accession>A0A3M6UNT2</accession>
<evidence type="ECO:0000313" key="2">
    <source>
        <dbReference type="Proteomes" id="UP000275408"/>
    </source>
</evidence>
<protein>
    <recommendedName>
        <fullName evidence="3">C2H2-type domain-containing protein</fullName>
    </recommendedName>
</protein>
<evidence type="ECO:0008006" key="3">
    <source>
        <dbReference type="Google" id="ProtNLM"/>
    </source>
</evidence>
<comment type="caution">
    <text evidence="1">The sequence shown here is derived from an EMBL/GenBank/DDBJ whole genome shotgun (WGS) entry which is preliminary data.</text>
</comment>
<gene>
    <name evidence="1" type="ORF">pdam_00007252</name>
</gene>
<keyword evidence="2" id="KW-1185">Reference proteome</keyword>
<reference evidence="1 2" key="1">
    <citation type="journal article" date="2018" name="Sci. Rep.">
        <title>Comparative analysis of the Pocillopora damicornis genome highlights role of immune system in coral evolution.</title>
        <authorList>
            <person name="Cunning R."/>
            <person name="Bay R.A."/>
            <person name="Gillette P."/>
            <person name="Baker A.C."/>
            <person name="Traylor-Knowles N."/>
        </authorList>
    </citation>
    <scope>NUCLEOTIDE SEQUENCE [LARGE SCALE GENOMIC DNA]</scope>
    <source>
        <strain evidence="1">RSMAS</strain>
        <tissue evidence="1">Whole animal</tissue>
    </source>
</reference>
<dbReference type="PANTHER" id="PTHR21301:SF11">
    <property type="entry name" value="GIY-YIG DOMAIN-CONTAINING PROTEIN"/>
    <property type="match status" value="1"/>
</dbReference>
<evidence type="ECO:0000313" key="1">
    <source>
        <dbReference type="EMBL" id="RMX55018.1"/>
    </source>
</evidence>
<dbReference type="Proteomes" id="UP000275408">
    <property type="component" value="Unassembled WGS sequence"/>
</dbReference>
<dbReference type="PANTHER" id="PTHR21301">
    <property type="entry name" value="REVERSE TRANSCRIPTASE"/>
    <property type="match status" value="1"/>
</dbReference>
<dbReference type="AlphaFoldDB" id="A0A3M6UNT2"/>
<organism evidence="1 2">
    <name type="scientific">Pocillopora damicornis</name>
    <name type="common">Cauliflower coral</name>
    <name type="synonym">Millepora damicornis</name>
    <dbReference type="NCBI Taxonomy" id="46731"/>
    <lineage>
        <taxon>Eukaryota</taxon>
        <taxon>Metazoa</taxon>
        <taxon>Cnidaria</taxon>
        <taxon>Anthozoa</taxon>
        <taxon>Hexacorallia</taxon>
        <taxon>Scleractinia</taxon>
        <taxon>Astrocoeniina</taxon>
        <taxon>Pocilloporidae</taxon>
        <taxon>Pocillopora</taxon>
    </lineage>
</organism>
<name>A0A3M6UNT2_POCDA</name>
<proteinExistence type="predicted"/>
<sequence length="160" mass="18416">MTGKNDRPVAIEYQINVCSWEIELDMDLSFLPVGGGFKTGERTVYHLHLFRRLRRENVSDVLKKPVTSNNTLDEKETATGFVVIPYIQDVTEPIKRILSNHNVQVAQNPFQTSGHIFVKPKDPVMKEQRTNAIYSIPCNDCDDEYIGHTKRQFGTRLKEH</sequence>